<proteinExistence type="predicted"/>
<accession>A0A3B0TRT5</accession>
<evidence type="ECO:0000313" key="2">
    <source>
        <dbReference type="EMBL" id="VAW21335.1"/>
    </source>
</evidence>
<sequence>MATDLANSPQPMIATLVPEHGAARLASQIMLAVAGSIVLWVSAKTQVPFYPVPMTLQTLALLVIAATYGFRLSMVTVLLYLAEGAFGLPVFSATPERGIGLLYMAGPTAGYLVGFVVATGLVGWFADRGANRSSLRLFFVMLAAALSVLAIGGAYLSIIVGAQSAWTFGVMPFLLGDLVKVAIAALLVPAAAGLLRR</sequence>
<dbReference type="PANTHER" id="PTHR34295:SF1">
    <property type="entry name" value="BIOTIN TRANSPORTER BIOY"/>
    <property type="match status" value="1"/>
</dbReference>
<keyword evidence="1" id="KW-1133">Transmembrane helix</keyword>
<feature type="transmembrane region" description="Helical" evidence="1">
    <location>
        <begin position="25"/>
        <end position="43"/>
    </location>
</feature>
<dbReference type="EMBL" id="UOEO01000165">
    <property type="protein sequence ID" value="VAW21335.1"/>
    <property type="molecule type" value="Genomic_DNA"/>
</dbReference>
<dbReference type="PIRSF" id="PIRSF016661">
    <property type="entry name" value="BioY"/>
    <property type="match status" value="1"/>
</dbReference>
<keyword evidence="1" id="KW-0472">Membrane</keyword>
<dbReference type="AlphaFoldDB" id="A0A3B0TRT5"/>
<gene>
    <name evidence="2" type="ORF">MNBD_ALPHA12-1705</name>
</gene>
<dbReference type="GO" id="GO:0005886">
    <property type="term" value="C:plasma membrane"/>
    <property type="evidence" value="ECO:0007669"/>
    <property type="project" value="InterPro"/>
</dbReference>
<name>A0A3B0TRT5_9ZZZZ</name>
<protein>
    <submittedName>
        <fullName evidence="2">Substrate-specific component BioY of biotin ECF transporter</fullName>
    </submittedName>
</protein>
<dbReference type="PANTHER" id="PTHR34295">
    <property type="entry name" value="BIOTIN TRANSPORTER BIOY"/>
    <property type="match status" value="1"/>
</dbReference>
<dbReference type="InterPro" id="IPR003784">
    <property type="entry name" value="BioY"/>
</dbReference>
<dbReference type="Gene3D" id="1.10.1760.20">
    <property type="match status" value="1"/>
</dbReference>
<organism evidence="2">
    <name type="scientific">hydrothermal vent metagenome</name>
    <dbReference type="NCBI Taxonomy" id="652676"/>
    <lineage>
        <taxon>unclassified sequences</taxon>
        <taxon>metagenomes</taxon>
        <taxon>ecological metagenomes</taxon>
    </lineage>
</organism>
<feature type="transmembrane region" description="Helical" evidence="1">
    <location>
        <begin position="137"/>
        <end position="158"/>
    </location>
</feature>
<feature type="transmembrane region" description="Helical" evidence="1">
    <location>
        <begin position="101"/>
        <end position="125"/>
    </location>
</feature>
<feature type="transmembrane region" description="Helical" evidence="1">
    <location>
        <begin position="55"/>
        <end position="81"/>
    </location>
</feature>
<dbReference type="Pfam" id="PF02632">
    <property type="entry name" value="BioY"/>
    <property type="match status" value="1"/>
</dbReference>
<reference evidence="2" key="1">
    <citation type="submission" date="2018-06" db="EMBL/GenBank/DDBJ databases">
        <authorList>
            <person name="Zhirakovskaya E."/>
        </authorList>
    </citation>
    <scope>NUCLEOTIDE SEQUENCE</scope>
</reference>
<dbReference type="GO" id="GO:0015225">
    <property type="term" value="F:biotin transmembrane transporter activity"/>
    <property type="evidence" value="ECO:0007669"/>
    <property type="project" value="InterPro"/>
</dbReference>
<evidence type="ECO:0000256" key="1">
    <source>
        <dbReference type="SAM" id="Phobius"/>
    </source>
</evidence>
<keyword evidence="1" id="KW-0812">Transmembrane</keyword>
<feature type="transmembrane region" description="Helical" evidence="1">
    <location>
        <begin position="178"/>
        <end position="195"/>
    </location>
</feature>